<evidence type="ECO:0000259" key="2">
    <source>
        <dbReference type="PROSITE" id="PS50405"/>
    </source>
</evidence>
<dbReference type="SUPFAM" id="SSF52833">
    <property type="entry name" value="Thioredoxin-like"/>
    <property type="match status" value="1"/>
</dbReference>
<dbReference type="InterPro" id="IPR036249">
    <property type="entry name" value="Thioredoxin-like_sf"/>
</dbReference>
<dbReference type="EMBL" id="BARS01006897">
    <property type="protein sequence ID" value="GAF75300.1"/>
    <property type="molecule type" value="Genomic_DNA"/>
</dbReference>
<dbReference type="PROSITE" id="PS50404">
    <property type="entry name" value="GST_NTER"/>
    <property type="match status" value="1"/>
</dbReference>
<proteinExistence type="predicted"/>
<dbReference type="SUPFAM" id="SSF47616">
    <property type="entry name" value="GST C-terminal domain-like"/>
    <property type="match status" value="1"/>
</dbReference>
<dbReference type="Pfam" id="PF13410">
    <property type="entry name" value="GST_C_2"/>
    <property type="match status" value="1"/>
</dbReference>
<dbReference type="PROSITE" id="PS50405">
    <property type="entry name" value="GST_CTER"/>
    <property type="match status" value="1"/>
</dbReference>
<evidence type="ECO:0000313" key="3">
    <source>
        <dbReference type="EMBL" id="GAF75300.1"/>
    </source>
</evidence>
<dbReference type="CDD" id="cd00570">
    <property type="entry name" value="GST_N_family"/>
    <property type="match status" value="1"/>
</dbReference>
<protein>
    <recommendedName>
        <fullName evidence="4">GST N-terminal domain-containing protein</fullName>
    </recommendedName>
</protein>
<dbReference type="PANTHER" id="PTHR43968:SF6">
    <property type="entry name" value="GLUTATHIONE S-TRANSFERASE OMEGA"/>
    <property type="match status" value="1"/>
</dbReference>
<dbReference type="SFLD" id="SFLDS00019">
    <property type="entry name" value="Glutathione_Transferase_(cytos"/>
    <property type="match status" value="1"/>
</dbReference>
<evidence type="ECO:0008006" key="4">
    <source>
        <dbReference type="Google" id="ProtNLM"/>
    </source>
</evidence>
<dbReference type="SFLD" id="SFLDG00358">
    <property type="entry name" value="Main_(cytGST)"/>
    <property type="match status" value="1"/>
</dbReference>
<dbReference type="InterPro" id="IPR004045">
    <property type="entry name" value="Glutathione_S-Trfase_N"/>
</dbReference>
<dbReference type="Gene3D" id="3.40.30.10">
    <property type="entry name" value="Glutaredoxin"/>
    <property type="match status" value="1"/>
</dbReference>
<dbReference type="InterPro" id="IPR036282">
    <property type="entry name" value="Glutathione-S-Trfase_C_sf"/>
</dbReference>
<evidence type="ECO:0000259" key="1">
    <source>
        <dbReference type="PROSITE" id="PS50404"/>
    </source>
</evidence>
<reference evidence="3" key="1">
    <citation type="journal article" date="2014" name="Front. Microbiol.">
        <title>High frequency of phylogenetically diverse reductive dehalogenase-homologous genes in deep subseafloor sedimentary metagenomes.</title>
        <authorList>
            <person name="Kawai M."/>
            <person name="Futagami T."/>
            <person name="Toyoda A."/>
            <person name="Takaki Y."/>
            <person name="Nishi S."/>
            <person name="Hori S."/>
            <person name="Arai W."/>
            <person name="Tsubouchi T."/>
            <person name="Morono Y."/>
            <person name="Uchiyama I."/>
            <person name="Ito T."/>
            <person name="Fujiyama A."/>
            <person name="Inagaki F."/>
            <person name="Takami H."/>
        </authorList>
    </citation>
    <scope>NUCLEOTIDE SEQUENCE</scope>
    <source>
        <strain evidence="3">Expedition CK06-06</strain>
    </source>
</reference>
<feature type="domain" description="GST N-terminal" evidence="1">
    <location>
        <begin position="1"/>
        <end position="78"/>
    </location>
</feature>
<comment type="caution">
    <text evidence="3">The sequence shown here is derived from an EMBL/GenBank/DDBJ whole genome shotgun (WGS) entry which is preliminary data.</text>
</comment>
<feature type="domain" description="GST C-terminal" evidence="2">
    <location>
        <begin position="83"/>
        <end position="219"/>
    </location>
</feature>
<dbReference type="AlphaFoldDB" id="X0TGS4"/>
<accession>X0TGS4</accession>
<dbReference type="InterPro" id="IPR040079">
    <property type="entry name" value="Glutathione_S-Trfase"/>
</dbReference>
<dbReference type="Pfam" id="PF13417">
    <property type="entry name" value="GST_N_3"/>
    <property type="match status" value="1"/>
</dbReference>
<dbReference type="InterPro" id="IPR050983">
    <property type="entry name" value="GST_Omega/HSP26"/>
</dbReference>
<gene>
    <name evidence="3" type="ORF">S01H1_13369</name>
</gene>
<dbReference type="InterPro" id="IPR010987">
    <property type="entry name" value="Glutathione-S-Trfase_C-like"/>
</dbReference>
<dbReference type="Gene3D" id="1.20.1050.10">
    <property type="match status" value="1"/>
</dbReference>
<sequence>MIKLYDNPFSPFARKVRMVLAHKEIPFQSIDALAKERHAELVRANPRAEVPALDDGGFIVSNSSEIVAYLEDRHPEPRVFPSAPRQRAKARYWERLSDSFVDSVIHDISIWMWPTHQRQDEPPQGLIEAGRRDLEEFIGMMESSLDGDGFLCGELTVADLAIFPHLSSLKPLGIVIEAEKHPRLREWIRRMRSLPIVQSDLDYVKGMAVQKFLEGPSPYEGERIIWRGDRLEWLFANGFHGWWLGELQAGRAVLPSWLSHRSPGGAPGREA</sequence>
<dbReference type="GO" id="GO:0005737">
    <property type="term" value="C:cytoplasm"/>
    <property type="evidence" value="ECO:0007669"/>
    <property type="project" value="TreeGrafter"/>
</dbReference>
<organism evidence="3">
    <name type="scientific">marine sediment metagenome</name>
    <dbReference type="NCBI Taxonomy" id="412755"/>
    <lineage>
        <taxon>unclassified sequences</taxon>
        <taxon>metagenomes</taxon>
        <taxon>ecological metagenomes</taxon>
    </lineage>
</organism>
<dbReference type="PANTHER" id="PTHR43968">
    <property type="match status" value="1"/>
</dbReference>
<name>X0TGS4_9ZZZZ</name>